<evidence type="ECO:0000313" key="1">
    <source>
        <dbReference type="EMBL" id="KFD19667.1"/>
    </source>
</evidence>
<gene>
    <name evidence="1" type="ORF">GTPT_1598</name>
</gene>
<accession>A0A085JGS1</accession>
<dbReference type="OrthoDB" id="6556143at2"/>
<proteinExistence type="predicted"/>
<dbReference type="RefSeq" id="WP_029989400.1">
    <property type="nucleotide sequence ID" value="NZ_ATMJ01000002.1"/>
</dbReference>
<sequence>MSLNLKIECSGMHTGWQARPGKYNFELEDCQIEPLTREQQMELCAQMEFDWLVEYVNSFAEVKNVA</sequence>
<name>A0A085JGS1_9GAMM</name>
<dbReference type="EMBL" id="JMPR01000028">
    <property type="protein sequence ID" value="KFD19667.1"/>
    <property type="molecule type" value="Genomic_DNA"/>
</dbReference>
<organism evidence="1 2">
    <name type="scientific">Tatumella ptyseos ATCC 33301</name>
    <dbReference type="NCBI Taxonomy" id="1005995"/>
    <lineage>
        <taxon>Bacteria</taxon>
        <taxon>Pseudomonadati</taxon>
        <taxon>Pseudomonadota</taxon>
        <taxon>Gammaproteobacteria</taxon>
        <taxon>Enterobacterales</taxon>
        <taxon>Erwiniaceae</taxon>
        <taxon>Tatumella</taxon>
    </lineage>
</organism>
<reference evidence="1 2" key="1">
    <citation type="submission" date="2014-05" db="EMBL/GenBank/DDBJ databases">
        <title>ATOL: Assembling a taxonomically balanced genome-scale reconstruction of the evolutionary history of the Enterobacteriaceae.</title>
        <authorList>
            <person name="Plunkett G.III."/>
            <person name="Neeno-Eckwall E.C."/>
            <person name="Glasner J.D."/>
            <person name="Perna N.T."/>
        </authorList>
    </citation>
    <scope>NUCLEOTIDE SEQUENCE [LARGE SCALE GENOMIC DNA]</scope>
    <source>
        <strain evidence="1 2">ATCC 33301</strain>
    </source>
</reference>
<dbReference type="AlphaFoldDB" id="A0A085JGS1"/>
<evidence type="ECO:0000313" key="2">
    <source>
        <dbReference type="Proteomes" id="UP000028602"/>
    </source>
</evidence>
<keyword evidence="2" id="KW-1185">Reference proteome</keyword>
<protein>
    <submittedName>
        <fullName evidence="1">Uncharacterized protein</fullName>
    </submittedName>
</protein>
<dbReference type="Proteomes" id="UP000028602">
    <property type="component" value="Unassembled WGS sequence"/>
</dbReference>
<comment type="caution">
    <text evidence="1">The sequence shown here is derived from an EMBL/GenBank/DDBJ whole genome shotgun (WGS) entry which is preliminary data.</text>
</comment>